<accession>A0A645EQX6</accession>
<dbReference type="Pfam" id="PF07833">
    <property type="entry name" value="Cu_amine_oxidN1"/>
    <property type="match status" value="1"/>
</dbReference>
<gene>
    <name evidence="2" type="ORF">SDC9_150894</name>
</gene>
<comment type="caution">
    <text evidence="2">The sequence shown here is derived from an EMBL/GenBank/DDBJ whole genome shotgun (WGS) entry which is preliminary data.</text>
</comment>
<proteinExistence type="predicted"/>
<feature type="domain" description="Copper amine oxidase-like N-terminal" evidence="1">
    <location>
        <begin position="52"/>
        <end position="97"/>
    </location>
</feature>
<name>A0A645EQX6_9ZZZZ</name>
<evidence type="ECO:0000259" key="1">
    <source>
        <dbReference type="Pfam" id="PF07833"/>
    </source>
</evidence>
<sequence>MKLDLKSTVIGILIGSIGLTTAYGSEKLKNISVSYNIKNVNIQDKDVAFSEGNEPFNYNGVTYAPIRVIAEALGSEIYYNQNDSSVSIYSTDSAKVRMLEDAMKNLGTVSPEKAIEVWSKGLTDRSAALQYSVMTESLKEIYLKSLNDNGYDFWVTGVSSPWVKDYEITNKTELSDSSYKYEIKYNTETSDGSYNFSVSLTLVKDGDYWKISDVNGDKDSEAYTGFIK</sequence>
<dbReference type="AlphaFoldDB" id="A0A645EQX6"/>
<organism evidence="2">
    <name type="scientific">bioreactor metagenome</name>
    <dbReference type="NCBI Taxonomy" id="1076179"/>
    <lineage>
        <taxon>unclassified sequences</taxon>
        <taxon>metagenomes</taxon>
        <taxon>ecological metagenomes</taxon>
    </lineage>
</organism>
<dbReference type="InterPro" id="IPR012854">
    <property type="entry name" value="Cu_amine_oxidase-like_N"/>
</dbReference>
<dbReference type="SUPFAM" id="SSF55383">
    <property type="entry name" value="Copper amine oxidase, domain N"/>
    <property type="match status" value="1"/>
</dbReference>
<dbReference type="EMBL" id="VSSQ01049593">
    <property type="protein sequence ID" value="MPN03662.1"/>
    <property type="molecule type" value="Genomic_DNA"/>
</dbReference>
<dbReference type="InterPro" id="IPR036582">
    <property type="entry name" value="Mao_N_sf"/>
</dbReference>
<protein>
    <recommendedName>
        <fullName evidence="1">Copper amine oxidase-like N-terminal domain-containing protein</fullName>
    </recommendedName>
</protein>
<reference evidence="2" key="1">
    <citation type="submission" date="2019-08" db="EMBL/GenBank/DDBJ databases">
        <authorList>
            <person name="Kucharzyk K."/>
            <person name="Murdoch R.W."/>
            <person name="Higgins S."/>
            <person name="Loffler F."/>
        </authorList>
    </citation>
    <scope>NUCLEOTIDE SEQUENCE</scope>
</reference>
<evidence type="ECO:0000313" key="2">
    <source>
        <dbReference type="EMBL" id="MPN03662.1"/>
    </source>
</evidence>